<reference evidence="1 2" key="1">
    <citation type="submission" date="2014-07" db="EMBL/GenBank/DDBJ databases">
        <title>Genome of Chryseobacterium soli DSM 19298.</title>
        <authorList>
            <person name="Stropko S.J."/>
            <person name="Pipes S.E."/>
            <person name="Newman J."/>
        </authorList>
    </citation>
    <scope>NUCLEOTIDE SEQUENCE [LARGE SCALE GENOMIC DNA]</scope>
    <source>
        <strain evidence="1 2">DSM 19298</strain>
    </source>
</reference>
<gene>
    <name evidence="1" type="ORF">IW15_15960</name>
</gene>
<dbReference type="RefSeq" id="WP_034713069.1">
    <property type="nucleotide sequence ID" value="NZ_JPRH01000006.1"/>
</dbReference>
<dbReference type="Proteomes" id="UP000028705">
    <property type="component" value="Unassembled WGS sequence"/>
</dbReference>
<evidence type="ECO:0000313" key="1">
    <source>
        <dbReference type="EMBL" id="KFF11699.1"/>
    </source>
</evidence>
<dbReference type="STRING" id="445961.IW15_15960"/>
<protein>
    <submittedName>
        <fullName evidence="1">Uncharacterized protein</fullName>
    </submittedName>
</protein>
<accession>A0A086A4T5</accession>
<keyword evidence="2" id="KW-1185">Reference proteome</keyword>
<dbReference type="EMBL" id="JPRH01000006">
    <property type="protein sequence ID" value="KFF11699.1"/>
    <property type="molecule type" value="Genomic_DNA"/>
</dbReference>
<sequence>MRLPNNFFLKLFFSFIVVQFLYCCKSTAAKFYYDDRTEKTEYEEMAEESYFADIPKEYQKTDKDILIIFSGSAFKGKTIIINNRDSLSFKSEAGESGCYGVRFKNVNKSLKKIKLSVEGKKDIVIPFIEKYDYIDIGDATKSKWGIGYSKILPSFFCM</sequence>
<evidence type="ECO:0000313" key="2">
    <source>
        <dbReference type="Proteomes" id="UP000028705"/>
    </source>
</evidence>
<name>A0A086A4T5_9FLAO</name>
<organism evidence="1 2">
    <name type="scientific">Chryseobacterium soli</name>
    <dbReference type="NCBI Taxonomy" id="445961"/>
    <lineage>
        <taxon>Bacteria</taxon>
        <taxon>Pseudomonadati</taxon>
        <taxon>Bacteroidota</taxon>
        <taxon>Flavobacteriia</taxon>
        <taxon>Flavobacteriales</taxon>
        <taxon>Weeksellaceae</taxon>
        <taxon>Chryseobacterium group</taxon>
        <taxon>Chryseobacterium</taxon>
    </lineage>
</organism>
<proteinExistence type="predicted"/>
<dbReference type="AlphaFoldDB" id="A0A086A4T5"/>
<dbReference type="OrthoDB" id="1256745at2"/>
<comment type="caution">
    <text evidence="1">The sequence shown here is derived from an EMBL/GenBank/DDBJ whole genome shotgun (WGS) entry which is preliminary data.</text>
</comment>